<organism evidence="2">
    <name type="scientific">marine metagenome</name>
    <dbReference type="NCBI Taxonomy" id="408172"/>
    <lineage>
        <taxon>unclassified sequences</taxon>
        <taxon>metagenomes</taxon>
        <taxon>ecological metagenomes</taxon>
    </lineage>
</organism>
<accession>A0A381SP02</accession>
<feature type="transmembrane region" description="Helical" evidence="1">
    <location>
        <begin position="17"/>
        <end position="35"/>
    </location>
</feature>
<reference evidence="2" key="1">
    <citation type="submission" date="2018-05" db="EMBL/GenBank/DDBJ databases">
        <authorList>
            <person name="Lanie J.A."/>
            <person name="Ng W.-L."/>
            <person name="Kazmierczak K.M."/>
            <person name="Andrzejewski T.M."/>
            <person name="Davidsen T.M."/>
            <person name="Wayne K.J."/>
            <person name="Tettelin H."/>
            <person name="Glass J.I."/>
            <person name="Rusch D."/>
            <person name="Podicherti R."/>
            <person name="Tsui H.-C.T."/>
            <person name="Winkler M.E."/>
        </authorList>
    </citation>
    <scope>NUCLEOTIDE SEQUENCE</scope>
</reference>
<evidence type="ECO:0000256" key="1">
    <source>
        <dbReference type="SAM" id="Phobius"/>
    </source>
</evidence>
<evidence type="ECO:0000313" key="2">
    <source>
        <dbReference type="EMBL" id="SVA03013.1"/>
    </source>
</evidence>
<proteinExistence type="predicted"/>
<feature type="non-terminal residue" evidence="2">
    <location>
        <position position="1"/>
    </location>
</feature>
<dbReference type="EMBL" id="UINC01003063">
    <property type="protein sequence ID" value="SVA03013.1"/>
    <property type="molecule type" value="Genomic_DNA"/>
</dbReference>
<keyword evidence="1" id="KW-0812">Transmembrane</keyword>
<keyword evidence="1" id="KW-0472">Membrane</keyword>
<dbReference type="AlphaFoldDB" id="A0A381SP02"/>
<name>A0A381SP02_9ZZZZ</name>
<gene>
    <name evidence="2" type="ORF">METZ01_LOCUS55867</name>
</gene>
<sequence length="83" mass="9904">VPEKKHIFDDPRNVRRVLWALLATCGFLFIADFIFHRHVVHPWEALWGFYALFGFVACVVLVLVAKGMRRYLMRKEDYYDVDD</sequence>
<protein>
    <submittedName>
        <fullName evidence="2">Uncharacterized protein</fullName>
    </submittedName>
</protein>
<feature type="transmembrane region" description="Helical" evidence="1">
    <location>
        <begin position="47"/>
        <end position="65"/>
    </location>
</feature>
<keyword evidence="1" id="KW-1133">Transmembrane helix</keyword>